<comment type="caution">
    <text evidence="2">The sequence shown here is derived from an EMBL/GenBank/DDBJ whole genome shotgun (WGS) entry which is preliminary data.</text>
</comment>
<reference evidence="2 3" key="1">
    <citation type="journal article" date="2018" name="Evol. Lett.">
        <title>Horizontal gene cluster transfer increased hallucinogenic mushroom diversity.</title>
        <authorList>
            <person name="Reynolds H.T."/>
            <person name="Vijayakumar V."/>
            <person name="Gluck-Thaler E."/>
            <person name="Korotkin H.B."/>
            <person name="Matheny P.B."/>
            <person name="Slot J.C."/>
        </authorList>
    </citation>
    <scope>NUCLEOTIDE SEQUENCE [LARGE SCALE GENOMIC DNA]</scope>
    <source>
        <strain evidence="2 3">SRW20</strain>
    </source>
</reference>
<feature type="compositionally biased region" description="Low complexity" evidence="1">
    <location>
        <begin position="13"/>
        <end position="37"/>
    </location>
</feature>
<keyword evidence="3" id="KW-1185">Reference proteome</keyword>
<organism evidence="2 3">
    <name type="scientific">Gymnopilus dilepis</name>
    <dbReference type="NCBI Taxonomy" id="231916"/>
    <lineage>
        <taxon>Eukaryota</taxon>
        <taxon>Fungi</taxon>
        <taxon>Dikarya</taxon>
        <taxon>Basidiomycota</taxon>
        <taxon>Agaricomycotina</taxon>
        <taxon>Agaricomycetes</taxon>
        <taxon>Agaricomycetidae</taxon>
        <taxon>Agaricales</taxon>
        <taxon>Agaricineae</taxon>
        <taxon>Hymenogastraceae</taxon>
        <taxon>Gymnopilus</taxon>
    </lineage>
</organism>
<dbReference type="EMBL" id="NHYE01003716">
    <property type="protein sequence ID" value="PPQ88077.1"/>
    <property type="molecule type" value="Genomic_DNA"/>
</dbReference>
<name>A0A409XBN7_9AGAR</name>
<accession>A0A409XBN7</accession>
<dbReference type="OrthoDB" id="3066350at2759"/>
<sequence length="201" mass="21774">PSGSRPPRQHVKSTASSSAAANALPSSSSASPATIPSVLSPPSGAPAAIASTLELVQSGCWGGKWQALIKAWLDFEESRGFVSSSKLGTAYRPPAIAEWIQRARRPGFRPKIDVVEFEAAFWKWWIALQPDWRVIKADTMSREVEGVWDDLDKAGANGFASVMATLFFWGHSLHEMGGDKASWKLAVADVCWVLTQLSCSE</sequence>
<dbReference type="Proteomes" id="UP000284706">
    <property type="component" value="Unassembled WGS sequence"/>
</dbReference>
<feature type="region of interest" description="Disordered" evidence="1">
    <location>
        <begin position="1"/>
        <end position="37"/>
    </location>
</feature>
<protein>
    <submittedName>
        <fullName evidence="2">Uncharacterized protein</fullName>
    </submittedName>
</protein>
<evidence type="ECO:0000313" key="2">
    <source>
        <dbReference type="EMBL" id="PPQ88077.1"/>
    </source>
</evidence>
<feature type="non-terminal residue" evidence="2">
    <location>
        <position position="1"/>
    </location>
</feature>
<proteinExistence type="predicted"/>
<gene>
    <name evidence="2" type="ORF">CVT26_008096</name>
</gene>
<evidence type="ECO:0000256" key="1">
    <source>
        <dbReference type="SAM" id="MobiDB-lite"/>
    </source>
</evidence>
<dbReference type="STRING" id="231916.A0A409XBN7"/>
<dbReference type="InParanoid" id="A0A409XBN7"/>
<dbReference type="AlphaFoldDB" id="A0A409XBN7"/>
<evidence type="ECO:0000313" key="3">
    <source>
        <dbReference type="Proteomes" id="UP000284706"/>
    </source>
</evidence>